<proteinExistence type="predicted"/>
<keyword evidence="5" id="KW-1185">Reference proteome</keyword>
<dbReference type="InterPro" id="IPR001841">
    <property type="entry name" value="Znf_RING"/>
</dbReference>
<keyword evidence="1" id="KW-0863">Zinc-finger</keyword>
<dbReference type="SUPFAM" id="SSF57850">
    <property type="entry name" value="RING/U-box"/>
    <property type="match status" value="1"/>
</dbReference>
<evidence type="ECO:0000313" key="5">
    <source>
        <dbReference type="Proteomes" id="UP001153620"/>
    </source>
</evidence>
<gene>
    <name evidence="4" type="ORF">CHIRRI_LOCUS10125</name>
</gene>
<dbReference type="PANTHER" id="PTHR16047">
    <property type="entry name" value="RFWD3 PROTEIN"/>
    <property type="match status" value="1"/>
</dbReference>
<dbReference type="GO" id="GO:0004842">
    <property type="term" value="F:ubiquitin-protein transferase activity"/>
    <property type="evidence" value="ECO:0007669"/>
    <property type="project" value="InterPro"/>
</dbReference>
<reference evidence="4" key="2">
    <citation type="submission" date="2022-10" db="EMBL/GenBank/DDBJ databases">
        <authorList>
            <consortium name="ENA_rothamsted_submissions"/>
            <consortium name="culmorum"/>
            <person name="King R."/>
        </authorList>
    </citation>
    <scope>NUCLEOTIDE SEQUENCE</scope>
</reference>
<evidence type="ECO:0000313" key="4">
    <source>
        <dbReference type="EMBL" id="CAG9807276.1"/>
    </source>
</evidence>
<dbReference type="GO" id="GO:0016567">
    <property type="term" value="P:protein ubiquitination"/>
    <property type="evidence" value="ECO:0007669"/>
    <property type="project" value="InterPro"/>
</dbReference>
<dbReference type="GO" id="GO:0005634">
    <property type="term" value="C:nucleus"/>
    <property type="evidence" value="ECO:0007669"/>
    <property type="project" value="InterPro"/>
</dbReference>
<dbReference type="Proteomes" id="UP001153620">
    <property type="component" value="Chromosome 3"/>
</dbReference>
<dbReference type="GO" id="GO:0008270">
    <property type="term" value="F:zinc ion binding"/>
    <property type="evidence" value="ECO:0007669"/>
    <property type="project" value="UniProtKB-KW"/>
</dbReference>
<dbReference type="InterPro" id="IPR013083">
    <property type="entry name" value="Znf_RING/FYVE/PHD"/>
</dbReference>
<dbReference type="InterPro" id="IPR037381">
    <property type="entry name" value="RFWD3"/>
</dbReference>
<dbReference type="PANTHER" id="PTHR16047:SF7">
    <property type="entry name" value="E3 UBIQUITIN-PROTEIN LIGASE RFWD3"/>
    <property type="match status" value="1"/>
</dbReference>
<dbReference type="Gene3D" id="3.30.40.10">
    <property type="entry name" value="Zinc/RING finger domain, C3HC4 (zinc finger)"/>
    <property type="match status" value="1"/>
</dbReference>
<feature type="domain" description="RING-type" evidence="3">
    <location>
        <begin position="5"/>
        <end position="51"/>
    </location>
</feature>
<name>A0A9N9WX18_9DIPT</name>
<keyword evidence="2" id="KW-0862">Zinc</keyword>
<evidence type="ECO:0000259" key="3">
    <source>
        <dbReference type="SMART" id="SM00184"/>
    </source>
</evidence>
<dbReference type="OrthoDB" id="8062037at2759"/>
<sequence>MPLECCICKELLLRQGSKTSTIPCGHVYHTQCLLDWIENSRTRNQGNCPICRRNFYLNKVIPLLTLDEIDGSTASAVNHFAELEQKHVETKNLLQGILDSLVNLNTMMTEIRERLPALGARSLSLSPSSSHVELKTREAIIESLKMHVERINKPQGIYYNQNCIDSGHSSNYDDSGLNAYVDDLDDDELEFNLSLN</sequence>
<protein>
    <recommendedName>
        <fullName evidence="3">RING-type domain-containing protein</fullName>
    </recommendedName>
</protein>
<dbReference type="Pfam" id="PF13639">
    <property type="entry name" value="zf-RING_2"/>
    <property type="match status" value="1"/>
</dbReference>
<evidence type="ECO:0000256" key="2">
    <source>
        <dbReference type="ARBA" id="ARBA00022833"/>
    </source>
</evidence>
<dbReference type="AlphaFoldDB" id="A0A9N9WX18"/>
<accession>A0A9N9WX18</accession>
<dbReference type="SMART" id="SM00184">
    <property type="entry name" value="RING"/>
    <property type="match status" value="1"/>
</dbReference>
<organism evidence="4 5">
    <name type="scientific">Chironomus riparius</name>
    <dbReference type="NCBI Taxonomy" id="315576"/>
    <lineage>
        <taxon>Eukaryota</taxon>
        <taxon>Metazoa</taxon>
        <taxon>Ecdysozoa</taxon>
        <taxon>Arthropoda</taxon>
        <taxon>Hexapoda</taxon>
        <taxon>Insecta</taxon>
        <taxon>Pterygota</taxon>
        <taxon>Neoptera</taxon>
        <taxon>Endopterygota</taxon>
        <taxon>Diptera</taxon>
        <taxon>Nematocera</taxon>
        <taxon>Chironomoidea</taxon>
        <taxon>Chironomidae</taxon>
        <taxon>Chironominae</taxon>
        <taxon>Chironomus</taxon>
    </lineage>
</organism>
<evidence type="ECO:0000256" key="1">
    <source>
        <dbReference type="ARBA" id="ARBA00022771"/>
    </source>
</evidence>
<keyword evidence="1" id="KW-0479">Metal-binding</keyword>
<dbReference type="EMBL" id="OU895879">
    <property type="protein sequence ID" value="CAG9807276.1"/>
    <property type="molecule type" value="Genomic_DNA"/>
</dbReference>
<reference evidence="4" key="1">
    <citation type="submission" date="2022-01" db="EMBL/GenBank/DDBJ databases">
        <authorList>
            <person name="King R."/>
        </authorList>
    </citation>
    <scope>NUCLEOTIDE SEQUENCE</scope>
</reference>
<dbReference type="GO" id="GO:0036297">
    <property type="term" value="P:interstrand cross-link repair"/>
    <property type="evidence" value="ECO:0007669"/>
    <property type="project" value="InterPro"/>
</dbReference>